<organism evidence="6">
    <name type="scientific">Vibrio sp. HB236076</name>
    <dbReference type="NCBI Taxonomy" id="3232307"/>
    <lineage>
        <taxon>Bacteria</taxon>
        <taxon>Pseudomonadati</taxon>
        <taxon>Pseudomonadota</taxon>
        <taxon>Gammaproteobacteria</taxon>
        <taxon>Vibrionales</taxon>
        <taxon>Vibrionaceae</taxon>
        <taxon>Vibrio</taxon>
    </lineage>
</organism>
<dbReference type="PANTHER" id="PTHR36504">
    <property type="entry name" value="LIPOPOLYSACCHARIDE EXPORT SYSTEM PROTEIN LPTA"/>
    <property type="match status" value="1"/>
</dbReference>
<dbReference type="GO" id="GO:0017089">
    <property type="term" value="F:glycolipid transfer activity"/>
    <property type="evidence" value="ECO:0007669"/>
    <property type="project" value="TreeGrafter"/>
</dbReference>
<dbReference type="Gene3D" id="2.60.450.10">
    <property type="entry name" value="Lipopolysaccharide (LPS) transport protein A like domain"/>
    <property type="match status" value="1"/>
</dbReference>
<evidence type="ECO:0000256" key="2">
    <source>
        <dbReference type="ARBA" id="ARBA00022729"/>
    </source>
</evidence>
<keyword evidence="1 4" id="KW-0813">Transport</keyword>
<dbReference type="GO" id="GO:0001530">
    <property type="term" value="F:lipopolysaccharide binding"/>
    <property type="evidence" value="ECO:0007669"/>
    <property type="project" value="InterPro"/>
</dbReference>
<dbReference type="InterPro" id="IPR005653">
    <property type="entry name" value="OstA-like_N"/>
</dbReference>
<comment type="function">
    <text evidence="4">Involved in the assembly of lipopolysaccharide (LPS). Required for the translocation of LPS from the inner membrane to the outer membrane. May form a bridge between the inner membrane and the outer membrane, via interactions with LptC and LptD, thereby facilitating LPS transfer across the periplasm.</text>
</comment>
<keyword evidence="3 4" id="KW-0574">Periplasm</keyword>
<dbReference type="GO" id="GO:0043165">
    <property type="term" value="P:Gram-negative-bacterium-type cell outer membrane assembly"/>
    <property type="evidence" value="ECO:0007669"/>
    <property type="project" value="UniProtKB-UniRule"/>
</dbReference>
<dbReference type="EMBL" id="CP162601">
    <property type="protein sequence ID" value="XDK25419.1"/>
    <property type="molecule type" value="Genomic_DNA"/>
</dbReference>
<dbReference type="KEGG" id="vih:AB0763_01865"/>
<accession>A0AB39HGU8</accession>
<dbReference type="InterPro" id="IPR052037">
    <property type="entry name" value="LPS_export_LptA"/>
</dbReference>
<dbReference type="RefSeq" id="WP_306102116.1">
    <property type="nucleotide sequence ID" value="NZ_CP162601.1"/>
</dbReference>
<protein>
    <recommendedName>
        <fullName evidence="4">Lipopolysaccharide export system protein LptA</fullName>
    </recommendedName>
</protein>
<name>A0AB39HGU8_9VIBR</name>
<evidence type="ECO:0000256" key="4">
    <source>
        <dbReference type="HAMAP-Rule" id="MF_01914"/>
    </source>
</evidence>
<proteinExistence type="inferred from homology"/>
<feature type="chain" id="PRO_5044032281" description="Lipopolysaccharide export system protein LptA" evidence="4">
    <location>
        <begin position="21"/>
        <end position="165"/>
    </location>
</feature>
<evidence type="ECO:0000256" key="3">
    <source>
        <dbReference type="ARBA" id="ARBA00022764"/>
    </source>
</evidence>
<reference evidence="6" key="1">
    <citation type="submission" date="2024-07" db="EMBL/GenBank/DDBJ databases">
        <title>Genome Analysis of a Potential Novel Vibrio Species Secreting pH- and Thermo-stable Alginate Lyase and its Application in Producing Alginate Oligosaccharides.</title>
        <authorList>
            <person name="Huang H."/>
            <person name="Bao K."/>
        </authorList>
    </citation>
    <scope>NUCLEOTIDE SEQUENCE</scope>
    <source>
        <strain evidence="6">HB236076</strain>
    </source>
</reference>
<dbReference type="PANTHER" id="PTHR36504:SF1">
    <property type="entry name" value="LIPOPOLYSACCHARIDE EXPORT SYSTEM PROTEIN LPTA"/>
    <property type="match status" value="1"/>
</dbReference>
<dbReference type="Pfam" id="PF03968">
    <property type="entry name" value="LptD_N"/>
    <property type="match status" value="1"/>
</dbReference>
<feature type="signal peptide" evidence="4">
    <location>
        <begin position="1"/>
        <end position="20"/>
    </location>
</feature>
<gene>
    <name evidence="4 6" type="primary">lptA</name>
    <name evidence="6" type="ORF">AB0763_01865</name>
</gene>
<feature type="domain" description="Organic solvent tolerance-like N-terminal" evidence="5">
    <location>
        <begin position="30"/>
        <end position="141"/>
    </location>
</feature>
<dbReference type="HAMAP" id="MF_01914">
    <property type="entry name" value="LPS_assembly_LptA"/>
    <property type="match status" value="1"/>
</dbReference>
<sequence precursor="true">MKPLILSILALIFTAPAALALETDTAQPVYIDSDSQQLDMKSNKVTFVGNVSLKQGSINITADTLSVTRDEQGQDIKMIQATGKPAKFSQLLDDGRTIKGQANDLQYMLSTDQLTMTGKAQLAQDGNLIQGSSIKYQIAQQKLMADGSEQERVTTVLQPSQIKSK</sequence>
<comment type="subcellular location">
    <subcellularLocation>
        <location evidence="4">Periplasm</location>
    </subcellularLocation>
</comment>
<evidence type="ECO:0000313" key="6">
    <source>
        <dbReference type="EMBL" id="XDK25419.1"/>
    </source>
</evidence>
<dbReference type="NCBIfam" id="TIGR03002">
    <property type="entry name" value="outer_YhbN_LptA"/>
    <property type="match status" value="1"/>
</dbReference>
<dbReference type="InterPro" id="IPR014340">
    <property type="entry name" value="LptA"/>
</dbReference>
<keyword evidence="2 4" id="KW-0732">Signal</keyword>
<dbReference type="GO" id="GO:0030288">
    <property type="term" value="C:outer membrane-bounded periplasmic space"/>
    <property type="evidence" value="ECO:0007669"/>
    <property type="project" value="TreeGrafter"/>
</dbReference>
<dbReference type="AlphaFoldDB" id="A0AB39HGU8"/>
<dbReference type="GO" id="GO:0009279">
    <property type="term" value="C:cell outer membrane"/>
    <property type="evidence" value="ECO:0007669"/>
    <property type="project" value="TreeGrafter"/>
</dbReference>
<comment type="subunit">
    <text evidence="4">Component of the lipopolysaccharide transport and assembly complex.</text>
</comment>
<evidence type="ECO:0000259" key="5">
    <source>
        <dbReference type="Pfam" id="PF03968"/>
    </source>
</evidence>
<comment type="similarity">
    <text evidence="4">Belongs to the LptA family.</text>
</comment>
<dbReference type="GO" id="GO:0015920">
    <property type="term" value="P:lipopolysaccharide transport"/>
    <property type="evidence" value="ECO:0007669"/>
    <property type="project" value="UniProtKB-UniRule"/>
</dbReference>
<evidence type="ECO:0000256" key="1">
    <source>
        <dbReference type="ARBA" id="ARBA00022448"/>
    </source>
</evidence>